<organism evidence="2 3">
    <name type="scientific">Zasmidium cellare</name>
    <name type="common">Wine cellar mold</name>
    <name type="synonym">Racodium cellare</name>
    <dbReference type="NCBI Taxonomy" id="395010"/>
    <lineage>
        <taxon>Eukaryota</taxon>
        <taxon>Fungi</taxon>
        <taxon>Dikarya</taxon>
        <taxon>Ascomycota</taxon>
        <taxon>Pezizomycotina</taxon>
        <taxon>Dothideomycetes</taxon>
        <taxon>Dothideomycetidae</taxon>
        <taxon>Mycosphaerellales</taxon>
        <taxon>Mycosphaerellaceae</taxon>
        <taxon>Zasmidium</taxon>
    </lineage>
</organism>
<keyword evidence="3" id="KW-1185">Reference proteome</keyword>
<dbReference type="Proteomes" id="UP001305779">
    <property type="component" value="Unassembled WGS sequence"/>
</dbReference>
<accession>A0ABR0E971</accession>
<dbReference type="EMBL" id="JAXOVC010000008">
    <property type="protein sequence ID" value="KAK4497781.1"/>
    <property type="molecule type" value="Genomic_DNA"/>
</dbReference>
<proteinExistence type="predicted"/>
<evidence type="ECO:0000313" key="3">
    <source>
        <dbReference type="Proteomes" id="UP001305779"/>
    </source>
</evidence>
<evidence type="ECO:0000256" key="1">
    <source>
        <dbReference type="SAM" id="MobiDB-lite"/>
    </source>
</evidence>
<gene>
    <name evidence="2" type="ORF">PRZ48_010434</name>
</gene>
<feature type="region of interest" description="Disordered" evidence="1">
    <location>
        <begin position="131"/>
        <end position="158"/>
    </location>
</feature>
<reference evidence="2 3" key="1">
    <citation type="journal article" date="2023" name="G3 (Bethesda)">
        <title>A chromosome-level genome assembly of Zasmidium syzygii isolated from banana leaves.</title>
        <authorList>
            <person name="van Westerhoven A.C."/>
            <person name="Mehrabi R."/>
            <person name="Talebi R."/>
            <person name="Steentjes M.B.F."/>
            <person name="Corcolon B."/>
            <person name="Chong P.A."/>
            <person name="Kema G.H.J."/>
            <person name="Seidl M.F."/>
        </authorList>
    </citation>
    <scope>NUCLEOTIDE SEQUENCE [LARGE SCALE GENOMIC DNA]</scope>
    <source>
        <strain evidence="2 3">P124</strain>
    </source>
</reference>
<comment type="caution">
    <text evidence="2">The sequence shown here is derived from an EMBL/GenBank/DDBJ whole genome shotgun (WGS) entry which is preliminary data.</text>
</comment>
<name>A0ABR0E971_ZASCE</name>
<evidence type="ECO:0000313" key="2">
    <source>
        <dbReference type="EMBL" id="KAK4497781.1"/>
    </source>
</evidence>
<feature type="compositionally biased region" description="Acidic residues" evidence="1">
    <location>
        <begin position="132"/>
        <end position="142"/>
    </location>
</feature>
<sequence length="185" mass="20189">MASKGISQTAKVYHGMYKHIVELLKNQEYGECDRLASTLLTKADLPIIIRARCRMILDPAATACAQDTREQSKHGNFIGHADAAVHVLEKARQQGRVVKDEQIEQAKTVQHWTNQSYQELVDAGVCKGSDGGDLEVGAEEENDRNGVTEEVQSVPSSREAIRARVAIVEEAVAGSVVEEETATST</sequence>
<protein>
    <submittedName>
        <fullName evidence="2">Uncharacterized protein</fullName>
    </submittedName>
</protein>